<dbReference type="AlphaFoldDB" id="A0A932A922"/>
<dbReference type="EMBL" id="JACPNR010000011">
    <property type="protein sequence ID" value="MBI2678902.1"/>
    <property type="molecule type" value="Genomic_DNA"/>
</dbReference>
<organism evidence="1 2">
    <name type="scientific">Candidatus Korobacter versatilis</name>
    <dbReference type="NCBI Taxonomy" id="658062"/>
    <lineage>
        <taxon>Bacteria</taxon>
        <taxon>Pseudomonadati</taxon>
        <taxon>Acidobacteriota</taxon>
        <taxon>Terriglobia</taxon>
        <taxon>Terriglobales</taxon>
        <taxon>Candidatus Korobacteraceae</taxon>
        <taxon>Candidatus Korobacter</taxon>
    </lineage>
</organism>
<evidence type="ECO:0000313" key="2">
    <source>
        <dbReference type="Proteomes" id="UP000779809"/>
    </source>
</evidence>
<accession>A0A932A922</accession>
<gene>
    <name evidence="1" type="ORF">HYX28_08975</name>
</gene>
<evidence type="ECO:0000313" key="1">
    <source>
        <dbReference type="EMBL" id="MBI2678902.1"/>
    </source>
</evidence>
<protein>
    <submittedName>
        <fullName evidence="1">Response regulator transcription factor</fullName>
    </submittedName>
</protein>
<sequence>MPGRYLIASADAGTLDVVRRAFAKFAVEAEVCEGAAEAFARLNRRYDGVVLDCEDVELAIQLVSGMRSTASENPPGVIALLPGESPLHPVLSAGAVLALHKPLRRLEPLIAGMRICFRLTTPGEKAAAAREDARTISQPAPSRR</sequence>
<name>A0A932A922_9BACT</name>
<dbReference type="Proteomes" id="UP000779809">
    <property type="component" value="Unassembled WGS sequence"/>
</dbReference>
<comment type="caution">
    <text evidence="1">The sequence shown here is derived from an EMBL/GenBank/DDBJ whole genome shotgun (WGS) entry which is preliminary data.</text>
</comment>
<reference evidence="1" key="1">
    <citation type="submission" date="2020-07" db="EMBL/GenBank/DDBJ databases">
        <title>Huge and variable diversity of episymbiotic CPR bacteria and DPANN archaea in groundwater ecosystems.</title>
        <authorList>
            <person name="He C.Y."/>
            <person name="Keren R."/>
            <person name="Whittaker M."/>
            <person name="Farag I.F."/>
            <person name="Doudna J."/>
            <person name="Cate J.H.D."/>
            <person name="Banfield J.F."/>
        </authorList>
    </citation>
    <scope>NUCLEOTIDE SEQUENCE</scope>
    <source>
        <strain evidence="1">NC_groundwater_580_Pr5_B-0.1um_64_19</strain>
    </source>
</reference>
<proteinExistence type="predicted"/>